<dbReference type="OrthoDB" id="2214at2759"/>
<dbReference type="InterPro" id="IPR000421">
    <property type="entry name" value="FA58C"/>
</dbReference>
<feature type="domain" description="F5/8 type C" evidence="4">
    <location>
        <begin position="554"/>
        <end position="718"/>
    </location>
</feature>
<proteinExistence type="inferred from homology"/>
<dbReference type="CDD" id="cd00117">
    <property type="entry name" value="TFP"/>
    <property type="match status" value="1"/>
</dbReference>
<organism evidence="5 6">
    <name type="scientific">Ciona intestinalis</name>
    <name type="common">Transparent sea squirt</name>
    <name type="synonym">Ascidia intestinalis</name>
    <dbReference type="NCBI Taxonomy" id="7719"/>
    <lineage>
        <taxon>Eukaryota</taxon>
        <taxon>Metazoa</taxon>
        <taxon>Chordata</taxon>
        <taxon>Tunicata</taxon>
        <taxon>Ascidiacea</taxon>
        <taxon>Phlebobranchia</taxon>
        <taxon>Cionidae</taxon>
        <taxon>Ciona</taxon>
    </lineage>
</organism>
<evidence type="ECO:0000256" key="2">
    <source>
        <dbReference type="ARBA" id="ARBA00005634"/>
    </source>
</evidence>
<dbReference type="GeneID" id="100177071"/>
<comment type="similarity">
    <text evidence="2">Belongs to the peptidase M28 family. M28B subfamily.</text>
</comment>
<feature type="chain" id="PRO_5014090211" evidence="3">
    <location>
        <begin position="22"/>
        <end position="720"/>
    </location>
</feature>
<dbReference type="FunFam" id="3.40.630.10:FF:000179">
    <property type="entry name" value="uncharacterized protein LOC100177071"/>
    <property type="match status" value="1"/>
</dbReference>
<accession>F6UCB5</accession>
<evidence type="ECO:0000256" key="1">
    <source>
        <dbReference type="ARBA" id="ARBA00001947"/>
    </source>
</evidence>
<keyword evidence="6" id="KW-1185">Reference proteome</keyword>
<accession>A0A1W5BKB6</accession>
<dbReference type="InterPro" id="IPR007484">
    <property type="entry name" value="Peptidase_M28"/>
</dbReference>
<reference evidence="6" key="1">
    <citation type="journal article" date="2002" name="Science">
        <title>The draft genome of Ciona intestinalis: insights into chordate and vertebrate origins.</title>
        <authorList>
            <person name="Dehal P."/>
            <person name="Satou Y."/>
            <person name="Campbell R.K."/>
            <person name="Chapman J."/>
            <person name="Degnan B."/>
            <person name="De Tomaso A."/>
            <person name="Davidson B."/>
            <person name="Di Gregorio A."/>
            <person name="Gelpke M."/>
            <person name="Goodstein D.M."/>
            <person name="Harafuji N."/>
            <person name="Hastings K.E."/>
            <person name="Ho I."/>
            <person name="Hotta K."/>
            <person name="Huang W."/>
            <person name="Kawashima T."/>
            <person name="Lemaire P."/>
            <person name="Martinez D."/>
            <person name="Meinertzhagen I.A."/>
            <person name="Necula S."/>
            <person name="Nonaka M."/>
            <person name="Putnam N."/>
            <person name="Rash S."/>
            <person name="Saiga H."/>
            <person name="Satake M."/>
            <person name="Terry A."/>
            <person name="Yamada L."/>
            <person name="Wang H.G."/>
            <person name="Awazu S."/>
            <person name="Azumi K."/>
            <person name="Boore J."/>
            <person name="Branno M."/>
            <person name="Chin-Bow S."/>
            <person name="DeSantis R."/>
            <person name="Doyle S."/>
            <person name="Francino P."/>
            <person name="Keys D.N."/>
            <person name="Haga S."/>
            <person name="Hayashi H."/>
            <person name="Hino K."/>
            <person name="Imai K.S."/>
            <person name="Inaba K."/>
            <person name="Kano S."/>
            <person name="Kobayashi K."/>
            <person name="Kobayashi M."/>
            <person name="Lee B.I."/>
            <person name="Makabe K.W."/>
            <person name="Manohar C."/>
            <person name="Matassi G."/>
            <person name="Medina M."/>
            <person name="Mochizuki Y."/>
            <person name="Mount S."/>
            <person name="Morishita T."/>
            <person name="Miura S."/>
            <person name="Nakayama A."/>
            <person name="Nishizaka S."/>
            <person name="Nomoto H."/>
            <person name="Ohta F."/>
            <person name="Oishi K."/>
            <person name="Rigoutsos I."/>
            <person name="Sano M."/>
            <person name="Sasaki A."/>
            <person name="Sasakura Y."/>
            <person name="Shoguchi E."/>
            <person name="Shin-i T."/>
            <person name="Spagnuolo A."/>
            <person name="Stainier D."/>
            <person name="Suzuki M.M."/>
            <person name="Tassy O."/>
            <person name="Takatori N."/>
            <person name="Tokuoka M."/>
            <person name="Yagi K."/>
            <person name="Yoshizaki F."/>
            <person name="Wada S."/>
            <person name="Zhang C."/>
            <person name="Hyatt P.D."/>
            <person name="Larimer F."/>
            <person name="Detter C."/>
            <person name="Doggett N."/>
            <person name="Glavina T."/>
            <person name="Hawkins T."/>
            <person name="Richardson P."/>
            <person name="Lucas S."/>
            <person name="Kohara Y."/>
            <person name="Levine M."/>
            <person name="Satoh N."/>
            <person name="Rokhsar D.S."/>
        </authorList>
    </citation>
    <scope>NUCLEOTIDE SEQUENCE [LARGE SCALE GENOMIC DNA]</scope>
</reference>
<protein>
    <submittedName>
        <fullName evidence="5">Uncharacterized LOC100177071</fullName>
    </submittedName>
</protein>
<feature type="signal peptide" evidence="3">
    <location>
        <begin position="1"/>
        <end position="21"/>
    </location>
</feature>
<dbReference type="InterPro" id="IPR008979">
    <property type="entry name" value="Galactose-bd-like_sf"/>
</dbReference>
<reference evidence="5" key="3">
    <citation type="submission" date="2025-09" db="UniProtKB">
        <authorList>
            <consortium name="Ensembl"/>
        </authorList>
    </citation>
    <scope>IDENTIFICATION</scope>
</reference>
<dbReference type="KEGG" id="cin:100177071"/>
<dbReference type="PROSITE" id="PS01285">
    <property type="entry name" value="FA58C_1"/>
    <property type="match status" value="1"/>
</dbReference>
<dbReference type="Gene3D" id="2.60.120.260">
    <property type="entry name" value="Galactose-binding domain-like"/>
    <property type="match status" value="1"/>
</dbReference>
<dbReference type="Pfam" id="PF00754">
    <property type="entry name" value="F5_F8_type_C"/>
    <property type="match status" value="1"/>
</dbReference>
<dbReference type="PANTHER" id="PTHR12147">
    <property type="entry name" value="METALLOPEPTIDASE M28 FAMILY MEMBER"/>
    <property type="match status" value="1"/>
</dbReference>
<dbReference type="HOGENOM" id="CLU_383984_0_0_1"/>
<reference evidence="5" key="2">
    <citation type="submission" date="2025-08" db="UniProtKB">
        <authorList>
            <consortium name="Ensembl"/>
        </authorList>
    </citation>
    <scope>IDENTIFICATION</scope>
</reference>
<dbReference type="InterPro" id="IPR045175">
    <property type="entry name" value="M28_fam"/>
</dbReference>
<name>F6UCB5_CIOIN</name>
<comment type="cofactor">
    <cofactor evidence="1">
        <name>Zn(2+)</name>
        <dbReference type="ChEBI" id="CHEBI:29105"/>
    </cofactor>
</comment>
<keyword evidence="3" id="KW-0732">Signal</keyword>
<dbReference type="SUPFAM" id="SSF49785">
    <property type="entry name" value="Galactose-binding domain-like"/>
    <property type="match status" value="1"/>
</dbReference>
<dbReference type="GeneTree" id="ENSGT00940000167878"/>
<dbReference type="RefSeq" id="XP_018672718.1">
    <property type="nucleotide sequence ID" value="XM_018817173.2"/>
</dbReference>
<dbReference type="SMART" id="SM00231">
    <property type="entry name" value="FA58C"/>
    <property type="match status" value="1"/>
</dbReference>
<gene>
    <name evidence="5" type="primary">LOC100177071</name>
</gene>
<evidence type="ECO:0000259" key="4">
    <source>
        <dbReference type="PROSITE" id="PS50022"/>
    </source>
</evidence>
<dbReference type="GO" id="GO:0008235">
    <property type="term" value="F:metalloexopeptidase activity"/>
    <property type="evidence" value="ECO:0007669"/>
    <property type="project" value="InterPro"/>
</dbReference>
<dbReference type="Ensembl" id="ENSCINT00000025197.2">
    <property type="protein sequence ID" value="ENSCINP00000024951.2"/>
    <property type="gene ID" value="ENSCING00000013638.2"/>
</dbReference>
<dbReference type="CDD" id="cd00057">
    <property type="entry name" value="FA58C"/>
    <property type="match status" value="1"/>
</dbReference>
<dbReference type="SUPFAM" id="SSF53187">
    <property type="entry name" value="Zn-dependent exopeptidases"/>
    <property type="match status" value="1"/>
</dbReference>
<evidence type="ECO:0000256" key="3">
    <source>
        <dbReference type="SAM" id="SignalP"/>
    </source>
</evidence>
<sequence>MAKFITLFLVAAVFVREKSSAQSSFFDALFKAASQDKDLQGRIPQTGAALENLLTRSCYVCHGTSISAVTSSCWETVDEDHTRFVEIQQCFGQCSITVLNHTSIGLVEFTRRCESNCTASCYHTDQNTDLCKYCCTGDRCNGIVPNYVPKGPERIDHVSKDNLQTWLRGVLSKPRQHAANPSNKLATRKFIKNMLGNFGLASEMQAFTISETIQEDRSPFNFRSYIRTVMKGFNIVSVIKGRHYGTINDKLIVLMAHYDTHLSSRGVNDNGSGVSALLEIARLLLHHTTCTRNYSVVLVFTDFKEQGSFLDGLAGTGYTNCFVEEFNQLSGAAHFLCGWLLPHLRRTGSRLMFSVNLHSLLNFDSRASSQSGVARFSFENDNARVGDWILSSFAQVEEDTHWTSNYSLALQQMWKSDPSVPGRFMQEQIPASQRSRMQHDDCLPFLLLRNPLPCITITDTGPLRGYMRRCHNNDCDDVSHVTTQNLEFLAKSTNAVWRTVEEISESNCPMPPNPTVLTPTTIRRTSTIVSDTIEDADDRTLTRRVETLETCQSALVRNPPLTDRRRNSVVITAACKYARGRLVLCRSPISGVWANLRSSSAWIPKKAKRRNSRRLWLKIDFGRLVNVTGISVQGVPRKGFVSRFMLSFSNNGITWHWHFPTLDSDDTTSSITTELVGNKNWKNIARNDIRPTIQARFLRIHPRKWHRRIAMRVEAFGCGL</sequence>
<dbReference type="AlphaFoldDB" id="F6UCB5"/>
<evidence type="ECO:0000313" key="5">
    <source>
        <dbReference type="Ensembl" id="ENSCINP00000024951.2"/>
    </source>
</evidence>
<dbReference type="PROSITE" id="PS50022">
    <property type="entry name" value="FA58C_3"/>
    <property type="match status" value="1"/>
</dbReference>
<dbReference type="PANTHER" id="PTHR12147:SF26">
    <property type="entry name" value="PEPTIDASE M28 DOMAIN-CONTAINING PROTEIN"/>
    <property type="match status" value="1"/>
</dbReference>
<dbReference type="Gene3D" id="3.40.630.10">
    <property type="entry name" value="Zn peptidases"/>
    <property type="match status" value="1"/>
</dbReference>
<dbReference type="Pfam" id="PF04389">
    <property type="entry name" value="Peptidase_M28"/>
    <property type="match status" value="1"/>
</dbReference>
<dbReference type="GO" id="GO:0006508">
    <property type="term" value="P:proteolysis"/>
    <property type="evidence" value="ECO:0000318"/>
    <property type="project" value="GO_Central"/>
</dbReference>
<dbReference type="Proteomes" id="UP000008144">
    <property type="component" value="Unassembled WGS sequence"/>
</dbReference>
<evidence type="ECO:0000313" key="6">
    <source>
        <dbReference type="Proteomes" id="UP000008144"/>
    </source>
</evidence>
<dbReference type="InParanoid" id="F6UCB5"/>